<accession>A0A7J7NKR3</accession>
<reference evidence="5 6" key="1">
    <citation type="journal article" date="2020" name="IScience">
        <title>Genome Sequencing of the Endangered Kingdonia uniflora (Circaeasteraceae, Ranunculales) Reveals Potential Mechanisms of Evolutionary Specialization.</title>
        <authorList>
            <person name="Sun Y."/>
            <person name="Deng T."/>
            <person name="Zhang A."/>
            <person name="Moore M.J."/>
            <person name="Landis J.B."/>
            <person name="Lin N."/>
            <person name="Zhang H."/>
            <person name="Zhang X."/>
            <person name="Huang J."/>
            <person name="Zhang X."/>
            <person name="Sun H."/>
            <person name="Wang H."/>
        </authorList>
    </citation>
    <scope>NUCLEOTIDE SEQUENCE [LARGE SCALE GENOMIC DNA]</scope>
    <source>
        <strain evidence="5">TB1705</strain>
        <tissue evidence="5">Leaf</tissue>
    </source>
</reference>
<evidence type="ECO:0000256" key="4">
    <source>
        <dbReference type="SAM" id="MobiDB-lite"/>
    </source>
</evidence>
<protein>
    <recommendedName>
        <fullName evidence="3">Nonsense-mediated mRNA decay factor SMG8</fullName>
    </recommendedName>
</protein>
<comment type="similarity">
    <text evidence="1">Belongs to the SMG8 family.</text>
</comment>
<feature type="region of interest" description="Disordered" evidence="4">
    <location>
        <begin position="1369"/>
        <end position="1389"/>
    </location>
</feature>
<evidence type="ECO:0000256" key="3">
    <source>
        <dbReference type="ARBA" id="ARBA00029509"/>
    </source>
</evidence>
<evidence type="ECO:0000256" key="1">
    <source>
        <dbReference type="ARBA" id="ARBA00006443"/>
    </source>
</evidence>
<gene>
    <name evidence="5" type="ORF">GIB67_017188</name>
</gene>
<comment type="caution">
    <text evidence="5">The sequence shown here is derived from an EMBL/GenBank/DDBJ whole genome shotgun (WGS) entry which is preliminary data.</text>
</comment>
<feature type="compositionally biased region" description="Low complexity" evidence="4">
    <location>
        <begin position="84"/>
        <end position="113"/>
    </location>
</feature>
<feature type="compositionally biased region" description="Basic and acidic residues" evidence="4">
    <location>
        <begin position="1378"/>
        <end position="1389"/>
    </location>
</feature>
<dbReference type="Pfam" id="PF10220">
    <property type="entry name" value="Smg8_Smg9"/>
    <property type="match status" value="3"/>
</dbReference>
<name>A0A7J7NKR3_9MAGN</name>
<keyword evidence="6" id="KW-1185">Reference proteome</keyword>
<feature type="compositionally biased region" description="Polar residues" evidence="4">
    <location>
        <begin position="48"/>
        <end position="64"/>
    </location>
</feature>
<proteinExistence type="inferred from homology"/>
<feature type="region of interest" description="Disordered" evidence="4">
    <location>
        <begin position="40"/>
        <end position="113"/>
    </location>
</feature>
<sequence>MAGCWSLVFPRGYELRDGNSPCIFVRTVVEIHPGKLFPSFRSHGRRTPNYNVSPNRSLTANISSKPPLMESPNPSPSLRVLVRPSSTTTTSTPTTTPSFTTSTIITPPLSSSTPSSSSLSEGVVVVGFIGSREDDVTQLINRVVEDNVFGSGNLDKPFLISDEMRERFKSRRISYYADEEKGMVFLQFVCGSWTKLVEESSSSRLGLDSMFDEEEFGDLQGMLVMFSVCHIIIFLQDGSRFDTQILKKFRVLQAAKHALIPFVKSHIKPKLTSSASSSSSFSKPTVPVLSNISFHGRGGGVATRHGSAISLMSSLGSYSSLFPGHCTPVILFVFVDDFFDSPNIGSHLDAFIEASSSNQSSNSNMVSRSSLSAKGSNSLVVLARPVSKSEGGFKKKVQSSLEAQIRFLIKKCRTLAGSEPGHTGSRGGGNPISPLLFSLEASRAVTLLDRKANQKGASLDFATSLVEEVLNGKATSDILLLDSHGHDATADDIQSIKDFIYRQSDALRGRGGLMNTTNNGSAAGAGMVAVAAAAAAASTASGKPFTTVDLPSLENWLTSCQLILDALLSGRRVYFDNSETCNIRAFRGNDLGKIDPVETALSWLEGGKSLNMIFSTTWCERTLPSAREIYMRELPAWYPTSLHEAHLDKALRAFQSMVKGPAVEIFRKKLEDECTSIWTSGRQLCDAVSLTGKPCMHQRHNVEADGPLLVSAVKPHSSGFVFLHACACGRSRRLRDDPFDFETANVTFNCFQNCDNLLSAFELPNISDEGPVHSSSWSLIRVGGPRYYQPSKGLLQSGFCSTEKFLLKWSISIEKETKTIVFPVGEALKGSIVLSNKHEIVESITHVDTRKTGSASLLPRETQTENVEKQTKHIAAVSSDDKSISFGKGVPHFAMRRPFAEVVAGSVATDVSFPPLQQRKNPAYGLERGVKQKVLRDSNEEQVHINGHFVGSQKSEGVSSGENSHRTEASRYTEDGRVLQIGGNIVPMNANSARISKSNSSLKHVTVYVGVEHECAYGHRFLLSSHHLNELGPLYSSPEKSDLPSSTLDRKGADKINLNRSSAQEKVPPHGNGRVTFASKVAFPSNSKQTAANINQQWKGHELFSELGNEENHFSTWPSLICNSAEDLEKSLENATVEDSQSAFSLLNRNLPIYMNCPHCKISKRKKGEPKINYANTVSQLQRIFLVTPPFPTVLATFPVLQFEAACLPLSILDRERQSQFSIGSQVILPPDSFITLRLPFVYGVQLEDKSLHPLNYLEHHPELTAWVNKGTILQVMTKGSNPNQGKVETSFHEMDTYIHAMVNRLYTLSQLSMGSQVILPPDRFISQTSICLWYAIGDGSLRRLNHLEHHPEVTDWVMKGTILEVMTNGSSSNQGKVETRTKTEIQNQ</sequence>
<dbReference type="OrthoDB" id="63589at2759"/>
<dbReference type="PANTHER" id="PTHR13091:SF0">
    <property type="entry name" value="NONSENSE-MEDIATED MRNA DECAY FACTOR SMG8"/>
    <property type="match status" value="1"/>
</dbReference>
<evidence type="ECO:0000313" key="6">
    <source>
        <dbReference type="Proteomes" id="UP000541444"/>
    </source>
</evidence>
<keyword evidence="2" id="KW-0866">Nonsense-mediated mRNA decay</keyword>
<dbReference type="Proteomes" id="UP000541444">
    <property type="component" value="Unassembled WGS sequence"/>
</dbReference>
<dbReference type="InterPro" id="IPR019354">
    <property type="entry name" value="SMG8-like"/>
</dbReference>
<dbReference type="EMBL" id="JACGCM010000719">
    <property type="protein sequence ID" value="KAF6167693.1"/>
    <property type="molecule type" value="Genomic_DNA"/>
</dbReference>
<dbReference type="GO" id="GO:0000184">
    <property type="term" value="P:nuclear-transcribed mRNA catabolic process, nonsense-mediated decay"/>
    <property type="evidence" value="ECO:0007669"/>
    <property type="project" value="UniProtKB-KW"/>
</dbReference>
<dbReference type="PANTHER" id="PTHR13091">
    <property type="entry name" value="AMPLIFIED IN BREAST CANCER 2-RELATED"/>
    <property type="match status" value="1"/>
</dbReference>
<evidence type="ECO:0000313" key="5">
    <source>
        <dbReference type="EMBL" id="KAF6167693.1"/>
    </source>
</evidence>
<evidence type="ECO:0000256" key="2">
    <source>
        <dbReference type="ARBA" id="ARBA00023161"/>
    </source>
</evidence>
<organism evidence="5 6">
    <name type="scientific">Kingdonia uniflora</name>
    <dbReference type="NCBI Taxonomy" id="39325"/>
    <lineage>
        <taxon>Eukaryota</taxon>
        <taxon>Viridiplantae</taxon>
        <taxon>Streptophyta</taxon>
        <taxon>Embryophyta</taxon>
        <taxon>Tracheophyta</taxon>
        <taxon>Spermatophyta</taxon>
        <taxon>Magnoliopsida</taxon>
        <taxon>Ranunculales</taxon>
        <taxon>Circaeasteraceae</taxon>
        <taxon>Kingdonia</taxon>
    </lineage>
</organism>